<dbReference type="CDD" id="cd05233">
    <property type="entry name" value="SDR_c"/>
    <property type="match status" value="1"/>
</dbReference>
<organism evidence="5 6">
    <name type="scientific">Actinocorallia aurantiaca</name>
    <dbReference type="NCBI Taxonomy" id="46204"/>
    <lineage>
        <taxon>Bacteria</taxon>
        <taxon>Bacillati</taxon>
        <taxon>Actinomycetota</taxon>
        <taxon>Actinomycetes</taxon>
        <taxon>Streptosporangiales</taxon>
        <taxon>Thermomonosporaceae</taxon>
        <taxon>Actinocorallia</taxon>
    </lineage>
</organism>
<reference evidence="5 6" key="1">
    <citation type="journal article" date="2019" name="Int. J. Syst. Evol. Microbiol.">
        <title>The Global Catalogue of Microorganisms (GCM) 10K type strain sequencing project: providing services to taxonomists for standard genome sequencing and annotation.</title>
        <authorList>
            <consortium name="The Broad Institute Genomics Platform"/>
            <consortium name="The Broad Institute Genome Sequencing Center for Infectious Disease"/>
            <person name="Wu L."/>
            <person name="Ma J."/>
        </authorList>
    </citation>
    <scope>NUCLEOTIDE SEQUENCE [LARGE SCALE GENOMIC DNA]</scope>
    <source>
        <strain evidence="5 6">JCM 8201</strain>
    </source>
</reference>
<evidence type="ECO:0000256" key="1">
    <source>
        <dbReference type="ARBA" id="ARBA00006484"/>
    </source>
</evidence>
<keyword evidence="6" id="KW-1185">Reference proteome</keyword>
<accession>A0ABN3UMH1</accession>
<dbReference type="PROSITE" id="PS51257">
    <property type="entry name" value="PROKAR_LIPOPROTEIN"/>
    <property type="match status" value="1"/>
</dbReference>
<evidence type="ECO:0000313" key="6">
    <source>
        <dbReference type="Proteomes" id="UP001501842"/>
    </source>
</evidence>
<dbReference type="InterPro" id="IPR002347">
    <property type="entry name" value="SDR_fam"/>
</dbReference>
<comment type="caution">
    <text evidence="5">The sequence shown here is derived from an EMBL/GenBank/DDBJ whole genome shotgun (WGS) entry which is preliminary data.</text>
</comment>
<dbReference type="PRINTS" id="PR00081">
    <property type="entry name" value="GDHRDH"/>
</dbReference>
<dbReference type="Pfam" id="PF13561">
    <property type="entry name" value="adh_short_C2"/>
    <property type="match status" value="1"/>
</dbReference>
<keyword evidence="2" id="KW-0560">Oxidoreductase</keyword>
<evidence type="ECO:0000313" key="5">
    <source>
        <dbReference type="EMBL" id="GAA2734649.1"/>
    </source>
</evidence>
<dbReference type="Gene3D" id="3.40.50.720">
    <property type="entry name" value="NAD(P)-binding Rossmann-like Domain"/>
    <property type="match status" value="1"/>
</dbReference>
<dbReference type="InterPro" id="IPR036291">
    <property type="entry name" value="NAD(P)-bd_dom_sf"/>
</dbReference>
<name>A0ABN3UMH1_9ACTN</name>
<keyword evidence="3" id="KW-0520">NAD</keyword>
<dbReference type="SMART" id="SM00822">
    <property type="entry name" value="PKS_KR"/>
    <property type="match status" value="1"/>
</dbReference>
<dbReference type="EMBL" id="BAAATZ010000029">
    <property type="protein sequence ID" value="GAA2734649.1"/>
    <property type="molecule type" value="Genomic_DNA"/>
</dbReference>
<evidence type="ECO:0000256" key="2">
    <source>
        <dbReference type="ARBA" id="ARBA00023002"/>
    </source>
</evidence>
<protein>
    <submittedName>
        <fullName evidence="5">SDR family oxidoreductase</fullName>
    </submittedName>
</protein>
<dbReference type="InterPro" id="IPR020904">
    <property type="entry name" value="Sc_DH/Rdtase_CS"/>
</dbReference>
<dbReference type="Proteomes" id="UP001501842">
    <property type="component" value="Unassembled WGS sequence"/>
</dbReference>
<dbReference type="PANTHER" id="PTHR24321">
    <property type="entry name" value="DEHYDROGENASES, SHORT CHAIN"/>
    <property type="match status" value="1"/>
</dbReference>
<dbReference type="SUPFAM" id="SSF51735">
    <property type="entry name" value="NAD(P)-binding Rossmann-fold domains"/>
    <property type="match status" value="1"/>
</dbReference>
<evidence type="ECO:0000259" key="4">
    <source>
        <dbReference type="SMART" id="SM00822"/>
    </source>
</evidence>
<gene>
    <name evidence="5" type="ORF">GCM10010439_57520</name>
</gene>
<dbReference type="PROSITE" id="PS00061">
    <property type="entry name" value="ADH_SHORT"/>
    <property type="match status" value="1"/>
</dbReference>
<dbReference type="PANTHER" id="PTHR24321:SF8">
    <property type="entry name" value="ESTRADIOL 17-BETA-DEHYDROGENASE 8-RELATED"/>
    <property type="match status" value="1"/>
</dbReference>
<sequence>MGSRDDNPSTGVIVTGAASGIGAACARVLAAAGRPVALWDLSDAGGLAAELAAETSAATVAVRVDVSDAAAFPEAIERSRAALGTIGGLVHAAGVSAPAALGDLDEASWDSVQDVNLRAHALLVQALLPDLRANPGSAVVGISSIEAFVGQMFIPAYCASKAGLLGLTRALAHQLAFDGIRVNAVCPGYIDTPFLGVAPEEMRAEFAAKSPFGRMGGPEEVAGAVRFLLSGEASFITGTHLTVDGGATAVDR</sequence>
<proteinExistence type="inferred from homology"/>
<feature type="domain" description="Ketoreductase" evidence="4">
    <location>
        <begin position="11"/>
        <end position="183"/>
    </location>
</feature>
<comment type="similarity">
    <text evidence="1">Belongs to the short-chain dehydrogenases/reductases (SDR) family.</text>
</comment>
<evidence type="ECO:0000256" key="3">
    <source>
        <dbReference type="ARBA" id="ARBA00023027"/>
    </source>
</evidence>
<dbReference type="InterPro" id="IPR057326">
    <property type="entry name" value="KR_dom"/>
</dbReference>
<dbReference type="PRINTS" id="PR00080">
    <property type="entry name" value="SDRFAMILY"/>
</dbReference>
<dbReference type="RefSeq" id="WP_344454879.1">
    <property type="nucleotide sequence ID" value="NZ_BAAATZ010000029.1"/>
</dbReference>